<feature type="non-terminal residue" evidence="3">
    <location>
        <position position="844"/>
    </location>
</feature>
<dbReference type="EMBL" id="HE573027">
    <property type="protein sequence ID" value="CCC52929.1"/>
    <property type="molecule type" value="Genomic_DNA"/>
</dbReference>
<feature type="region of interest" description="Disordered" evidence="2">
    <location>
        <begin position="617"/>
        <end position="677"/>
    </location>
</feature>
<dbReference type="VEuPathDB" id="TriTrypDB:TvY486_1104130"/>
<sequence>LTSGEVEKETLVTPTEALRLRISRLEPPFMDQATQAKVFECPRNEAGTSPREAYSIMKSPTAGAVFPKPPPGHCSSHLVAPPPSPSSVPATRHGHLTWHQKQYVALVPKLTEPYSCHSSVCAMSLTLSTAVGDDGQIVEQVVAHAASQRCLEGTSVLTAGEGDGSYTVWSSGTRTSKGSTHSTVFSALDAVLSVSREYEKFMQKMYHVGAVETSSTRCAISDRITSFKSSRIPRKLWVTVRHPTMPSTRSMDGQGDEGSDADAYPSEKTLVFPAANATGRAQVYLLADALDRMFQEAPESLEVLADKSIAQLVLPELPESKQGAMRDALHVERMLSADAIRESEAAHTKYAKAVERMMEIIDVGLTEIVRQTGSLCVERGALLDALRIVVKDVTSSVLWLLNHCKERTREEARACRDLIIASQKDVEEVFKLREELRRMRREMDKLLEANSEFTEKASKYDTLMERLRLREGGILKHPGEKHLALLMEMEEECTASTRKGLEELYRYDTTDVGEGRVSDAPYTKMAQIKEREEREANEGLYVESYRLLAALGEAMQSVENVCRPLYDHVPFPKTASTANVASTKWATIAHAVGALEREKKHRKRVVDVFAWWNSMVEGDSSKDPTPSKQLVDQEADAKASAAEGEFAHETQGDLLPSPSSTSDLEENDSVVESESPVPDSLIAKAIPKKRLVRPITQKDLTDVGIYDCTPEEINMLYEIDVDMATYLKPQFVSPEVGQLNNATIRDMLHDVVNSLSHIKLRMEAIASHQVLEEGLKPPPLPPLYPEEPCSLCGRRDRAAIDRQSRSKALQRMASEIQRRYEATVLKCQRAEAEREELRKELVRL</sequence>
<feature type="region of interest" description="Disordered" evidence="2">
    <location>
        <begin position="72"/>
        <end position="91"/>
    </location>
</feature>
<gene>
    <name evidence="3" type="ORF">TVY486_1104130</name>
</gene>
<feature type="region of interest" description="Disordered" evidence="2">
    <location>
        <begin position="244"/>
        <end position="263"/>
    </location>
</feature>
<dbReference type="AlphaFoldDB" id="G0UAU2"/>
<name>G0UAU2_TRYVY</name>
<feature type="coiled-coil region" evidence="1">
    <location>
        <begin position="429"/>
        <end position="456"/>
    </location>
</feature>
<organism evidence="3">
    <name type="scientific">Trypanosoma vivax (strain Y486)</name>
    <dbReference type="NCBI Taxonomy" id="1055687"/>
    <lineage>
        <taxon>Eukaryota</taxon>
        <taxon>Discoba</taxon>
        <taxon>Euglenozoa</taxon>
        <taxon>Kinetoplastea</taxon>
        <taxon>Metakinetoplastina</taxon>
        <taxon>Trypanosomatida</taxon>
        <taxon>Trypanosomatidae</taxon>
        <taxon>Trypanosoma</taxon>
        <taxon>Duttonella</taxon>
    </lineage>
</organism>
<feature type="non-terminal residue" evidence="3">
    <location>
        <position position="1"/>
    </location>
</feature>
<reference evidence="3" key="1">
    <citation type="journal article" date="2012" name="Proc. Natl. Acad. Sci. U.S.A.">
        <title>Antigenic diversity is generated by distinct evolutionary mechanisms in African trypanosome species.</title>
        <authorList>
            <person name="Jackson A.P."/>
            <person name="Berry A."/>
            <person name="Aslett M."/>
            <person name="Allison H.C."/>
            <person name="Burton P."/>
            <person name="Vavrova-Anderson J."/>
            <person name="Brown R."/>
            <person name="Browne H."/>
            <person name="Corton N."/>
            <person name="Hauser H."/>
            <person name="Gamble J."/>
            <person name="Gilderthorp R."/>
            <person name="Marcello L."/>
            <person name="McQuillan J."/>
            <person name="Otto T.D."/>
            <person name="Quail M.A."/>
            <person name="Sanders M.J."/>
            <person name="van Tonder A."/>
            <person name="Ginger M.L."/>
            <person name="Field M.C."/>
            <person name="Barry J.D."/>
            <person name="Hertz-Fowler C."/>
            <person name="Berriman M."/>
        </authorList>
    </citation>
    <scope>NUCLEOTIDE SEQUENCE</scope>
    <source>
        <strain evidence="3">Y486</strain>
    </source>
</reference>
<feature type="compositionally biased region" description="Low complexity" evidence="2">
    <location>
        <begin position="653"/>
        <end position="662"/>
    </location>
</feature>
<evidence type="ECO:0000256" key="2">
    <source>
        <dbReference type="SAM" id="MobiDB-lite"/>
    </source>
</evidence>
<accession>G0UAU2</accession>
<evidence type="ECO:0000313" key="3">
    <source>
        <dbReference type="EMBL" id="CCC52929.1"/>
    </source>
</evidence>
<feature type="coiled-coil region" evidence="1">
    <location>
        <begin position="813"/>
        <end position="840"/>
    </location>
</feature>
<keyword evidence="1" id="KW-0175">Coiled coil</keyword>
<evidence type="ECO:0000256" key="1">
    <source>
        <dbReference type="SAM" id="Coils"/>
    </source>
</evidence>
<proteinExistence type="predicted"/>
<protein>
    <submittedName>
        <fullName evidence="3">Uncharacterized protein</fullName>
    </submittedName>
</protein>